<feature type="signal peptide" evidence="1">
    <location>
        <begin position="1"/>
        <end position="15"/>
    </location>
</feature>
<feature type="chain" id="PRO_5045979405" description="DUF7452 domain-containing protein" evidence="1">
    <location>
        <begin position="16"/>
        <end position="711"/>
    </location>
</feature>
<evidence type="ECO:0000259" key="2">
    <source>
        <dbReference type="Pfam" id="PF24249"/>
    </source>
</evidence>
<dbReference type="InterPro" id="IPR059226">
    <property type="entry name" value="Choice_anch_Q_dom"/>
</dbReference>
<dbReference type="Pfam" id="PF24249">
    <property type="entry name" value="DUF7452"/>
    <property type="match status" value="1"/>
</dbReference>
<reference evidence="3 4" key="1">
    <citation type="journal article" date="2019" name="Int. J. Syst. Evol. Microbiol.">
        <title>The Global Catalogue of Microorganisms (GCM) 10K type strain sequencing project: providing services to taxonomists for standard genome sequencing and annotation.</title>
        <authorList>
            <consortium name="The Broad Institute Genomics Platform"/>
            <consortium name="The Broad Institute Genome Sequencing Center for Infectious Disease"/>
            <person name="Wu L."/>
            <person name="Ma J."/>
        </authorList>
    </citation>
    <scope>NUCLEOTIDE SEQUENCE [LARGE SCALE GENOMIC DNA]</scope>
    <source>
        <strain evidence="3 4">JCM 15421</strain>
    </source>
</reference>
<evidence type="ECO:0000313" key="4">
    <source>
        <dbReference type="Proteomes" id="UP001501523"/>
    </source>
</evidence>
<dbReference type="Proteomes" id="UP001501523">
    <property type="component" value="Unassembled WGS sequence"/>
</dbReference>
<sequence>MALLATVFAAPLAYANTLIFPNPGTSSSCHSSLQGCIDAAASGDTVQIVAQLVPIYSTQIFINESLTITKSLTLTAEHDGAVVDAVLTPGNTITVTSPVTGAMNVTLDHLTVQRGYIRVNHRSDTASTYVVTHSRVIESTGNGGGCGGMIAFGNYAANAGAVAAPTFIATDNVAKITSAPIGTSLPDGICAYGPVTGSPWTVTFQRNHIWAANQSLRAAVSEGGTSSGTVSIVQNQIFGSDLFGIAVSQNSGSASNTLYVDNNSVSGIQSPTSSTAAALELGLTNTQVYVRNNTVAWNSHGLFVSGSGISGRVANNIVAFSQQSGLYVDPSISNDYNLVYANGSNSGGLGVHTITSDPMLIGTHNLRLRSGSPAIDNGNNADAPGLAPFGTDADDEARFVGTVDIGAYEYSGDAIGTANFDQPGRHVSGTGNTVSDYTVLDDYVFPAGDNNAIVLATPQHSSAAPADQADNLGVFELVGTPLHYAVFNENLDLMSLGRGFSVLVPGLARPQFQQLTSASNTSGDTTRMNNPQLGVGSMPFVLHNWNPGGSGGTYHDHSVGVDYSGGTWAIRNQDAATMPAGVSFNVVLATPGSNNAFVAYTADTSGFPSQPSLVLTHPLLDNNPCAAPLVTKNNNNGSVGHDLDNIPLSVAYAPGYNGASGHWSILSESTASGTGAYFPSHAAFNVMVVGSQANACRDDVIFADGYDGVTQ</sequence>
<keyword evidence="4" id="KW-1185">Reference proteome</keyword>
<name>A0ABN1IZ16_9GAMM</name>
<proteinExistence type="predicted"/>
<keyword evidence="1" id="KW-0732">Signal</keyword>
<protein>
    <recommendedName>
        <fullName evidence="2">DUF7452 domain-containing protein</fullName>
    </recommendedName>
</protein>
<dbReference type="SUPFAM" id="SSF51126">
    <property type="entry name" value="Pectin lyase-like"/>
    <property type="match status" value="1"/>
</dbReference>
<organism evidence="3 4">
    <name type="scientific">Dokdonella soli</name>
    <dbReference type="NCBI Taxonomy" id="529810"/>
    <lineage>
        <taxon>Bacteria</taxon>
        <taxon>Pseudomonadati</taxon>
        <taxon>Pseudomonadota</taxon>
        <taxon>Gammaproteobacteria</taxon>
        <taxon>Lysobacterales</taxon>
        <taxon>Rhodanobacteraceae</taxon>
        <taxon>Dokdonella</taxon>
    </lineage>
</organism>
<evidence type="ECO:0000256" key="1">
    <source>
        <dbReference type="SAM" id="SignalP"/>
    </source>
</evidence>
<accession>A0ABN1IZ16</accession>
<dbReference type="EMBL" id="BAAAEU010000028">
    <property type="protein sequence ID" value="GAA0724292.1"/>
    <property type="molecule type" value="Genomic_DNA"/>
</dbReference>
<dbReference type="Gene3D" id="2.160.20.10">
    <property type="entry name" value="Single-stranded right-handed beta-helix, Pectin lyase-like"/>
    <property type="match status" value="1"/>
</dbReference>
<dbReference type="InterPro" id="IPR055875">
    <property type="entry name" value="DUF7452"/>
</dbReference>
<evidence type="ECO:0000313" key="3">
    <source>
        <dbReference type="EMBL" id="GAA0724292.1"/>
    </source>
</evidence>
<comment type="caution">
    <text evidence="3">The sequence shown here is derived from an EMBL/GenBank/DDBJ whole genome shotgun (WGS) entry which is preliminary data.</text>
</comment>
<feature type="domain" description="DUF7452" evidence="2">
    <location>
        <begin position="484"/>
        <end position="587"/>
    </location>
</feature>
<gene>
    <name evidence="3" type="ORF">GCM10009105_36960</name>
</gene>
<dbReference type="NCBIfam" id="NF041518">
    <property type="entry name" value="choice_anch_Q"/>
    <property type="match status" value="1"/>
</dbReference>
<dbReference type="InterPro" id="IPR012334">
    <property type="entry name" value="Pectin_lyas_fold"/>
</dbReference>
<dbReference type="InterPro" id="IPR011050">
    <property type="entry name" value="Pectin_lyase_fold/virulence"/>
</dbReference>